<evidence type="ECO:0000256" key="1">
    <source>
        <dbReference type="SAM" id="MobiDB-lite"/>
    </source>
</evidence>
<accession>A0ABV9SHD6</accession>
<dbReference type="RefSeq" id="WP_344140307.1">
    <property type="nucleotide sequence ID" value="NZ_BAAAQI010000001.1"/>
</dbReference>
<dbReference type="Gene3D" id="1.10.10.10">
    <property type="entry name" value="Winged helix-like DNA-binding domain superfamily/Winged helix DNA-binding domain"/>
    <property type="match status" value="1"/>
</dbReference>
<dbReference type="Proteomes" id="UP001595858">
    <property type="component" value="Unassembled WGS sequence"/>
</dbReference>
<comment type="caution">
    <text evidence="3">The sequence shown here is derived from an EMBL/GenBank/DDBJ whole genome shotgun (WGS) entry which is preliminary data.</text>
</comment>
<organism evidence="3 4">
    <name type="scientific">Streptomonospora arabica</name>
    <dbReference type="NCBI Taxonomy" id="412417"/>
    <lineage>
        <taxon>Bacteria</taxon>
        <taxon>Bacillati</taxon>
        <taxon>Actinomycetota</taxon>
        <taxon>Actinomycetes</taxon>
        <taxon>Streptosporangiales</taxon>
        <taxon>Nocardiopsidaceae</taxon>
        <taxon>Streptomonospora</taxon>
    </lineage>
</organism>
<keyword evidence="4" id="KW-1185">Reference proteome</keyword>
<reference evidence="4" key="1">
    <citation type="journal article" date="2019" name="Int. J. Syst. Evol. Microbiol.">
        <title>The Global Catalogue of Microorganisms (GCM) 10K type strain sequencing project: providing services to taxonomists for standard genome sequencing and annotation.</title>
        <authorList>
            <consortium name="The Broad Institute Genomics Platform"/>
            <consortium name="The Broad Institute Genome Sequencing Center for Infectious Disease"/>
            <person name="Wu L."/>
            <person name="Ma J."/>
        </authorList>
    </citation>
    <scope>NUCLEOTIDE SEQUENCE [LARGE SCALE GENOMIC DNA]</scope>
    <source>
        <strain evidence="4">CGMCC 4.7304</strain>
    </source>
</reference>
<dbReference type="InterPro" id="IPR027395">
    <property type="entry name" value="WH_DNA-bd_dom"/>
</dbReference>
<protein>
    <submittedName>
        <fullName evidence="3">Winged helix-turn-helix domain-containing protein</fullName>
    </submittedName>
</protein>
<dbReference type="EMBL" id="JBHSIY010000006">
    <property type="protein sequence ID" value="MFC4866511.1"/>
    <property type="molecule type" value="Genomic_DNA"/>
</dbReference>
<name>A0ABV9SHD6_9ACTN</name>
<proteinExistence type="predicted"/>
<dbReference type="InterPro" id="IPR036388">
    <property type="entry name" value="WH-like_DNA-bd_sf"/>
</dbReference>
<feature type="compositionally biased region" description="Basic and acidic residues" evidence="1">
    <location>
        <begin position="98"/>
        <end position="108"/>
    </location>
</feature>
<dbReference type="Pfam" id="PF13601">
    <property type="entry name" value="HTH_34"/>
    <property type="match status" value="1"/>
</dbReference>
<dbReference type="SUPFAM" id="SSF46785">
    <property type="entry name" value="Winged helix' DNA-binding domain"/>
    <property type="match status" value="1"/>
</dbReference>
<evidence type="ECO:0000313" key="3">
    <source>
        <dbReference type="EMBL" id="MFC4866511.1"/>
    </source>
</evidence>
<feature type="domain" description="Winged helix DNA-binding" evidence="2">
    <location>
        <begin position="15"/>
        <end position="94"/>
    </location>
</feature>
<gene>
    <name evidence="3" type="ORF">ACFPCZ_07700</name>
</gene>
<dbReference type="PANTHER" id="PTHR37318">
    <property type="entry name" value="BSL7504 PROTEIN"/>
    <property type="match status" value="1"/>
</dbReference>
<feature type="region of interest" description="Disordered" evidence="1">
    <location>
        <begin position="96"/>
        <end position="153"/>
    </location>
</feature>
<sequence length="153" mass="16148">MPEPRFDELIHASTRLSVMAMIAAGKGVEFRFIRDEVGVSDSVLSKHLSALESAGYLTVRKVDLGRGWRRTLVDITEQGDAAFRGHVAALDAIIGRSGRREPAVRTDSDAGGEQAHGREPGEVPGPPAHGSGARGDRPAAPSARGTGAASRDR</sequence>
<dbReference type="InterPro" id="IPR036390">
    <property type="entry name" value="WH_DNA-bd_sf"/>
</dbReference>
<evidence type="ECO:0000313" key="4">
    <source>
        <dbReference type="Proteomes" id="UP001595858"/>
    </source>
</evidence>
<evidence type="ECO:0000259" key="2">
    <source>
        <dbReference type="Pfam" id="PF13601"/>
    </source>
</evidence>
<dbReference type="PANTHER" id="PTHR37318:SF1">
    <property type="entry name" value="BSL7504 PROTEIN"/>
    <property type="match status" value="1"/>
</dbReference>